<name>A0A0N1IPK8_PAPMA</name>
<dbReference type="PANTHER" id="PTHR23287">
    <property type="entry name" value="RUBY-EYE2-LIKE PROTEIN"/>
    <property type="match status" value="1"/>
</dbReference>
<evidence type="ECO:0000259" key="4">
    <source>
        <dbReference type="PROSITE" id="PS50089"/>
    </source>
</evidence>
<dbReference type="OrthoDB" id="19493at2759"/>
<keyword evidence="1 3" id="KW-0479">Metal-binding</keyword>
<dbReference type="PANTHER" id="PTHR23287:SF18">
    <property type="entry name" value="BLOC-2 COMPLEX MEMBER HPS5"/>
    <property type="match status" value="1"/>
</dbReference>
<dbReference type="STRING" id="76193.A0A0N1IPK8"/>
<dbReference type="SUPFAM" id="SSF50978">
    <property type="entry name" value="WD40 repeat-like"/>
    <property type="match status" value="1"/>
</dbReference>
<dbReference type="InParanoid" id="A0A0N1IPK8"/>
<dbReference type="EMBL" id="KQ460426">
    <property type="protein sequence ID" value="KPJ14783.1"/>
    <property type="molecule type" value="Genomic_DNA"/>
</dbReference>
<proteinExistence type="predicted"/>
<dbReference type="InterPro" id="IPR056446">
    <property type="entry name" value="TPR_HPS5_insects"/>
</dbReference>
<evidence type="ECO:0000313" key="6">
    <source>
        <dbReference type="Proteomes" id="UP000053240"/>
    </source>
</evidence>
<dbReference type="Pfam" id="PF23757">
    <property type="entry name" value="TPR_HPS5_insect"/>
    <property type="match status" value="1"/>
</dbReference>
<accession>A0A0N1IPK8</accession>
<protein>
    <submittedName>
        <fullName evidence="5">Hermansky-Pudlak syndrome 5 protein-like</fullName>
    </submittedName>
</protein>
<evidence type="ECO:0000256" key="1">
    <source>
        <dbReference type="ARBA" id="ARBA00022771"/>
    </source>
</evidence>
<dbReference type="PROSITE" id="PS50089">
    <property type="entry name" value="ZF_RING_2"/>
    <property type="match status" value="1"/>
</dbReference>
<dbReference type="SUPFAM" id="SSF57850">
    <property type="entry name" value="RING/U-box"/>
    <property type="match status" value="1"/>
</dbReference>
<evidence type="ECO:0000256" key="2">
    <source>
        <dbReference type="ARBA" id="ARBA00022833"/>
    </source>
</evidence>
<keyword evidence="2" id="KW-0862">Zinc</keyword>
<dbReference type="GO" id="GO:0008270">
    <property type="term" value="F:zinc ion binding"/>
    <property type="evidence" value="ECO:0007669"/>
    <property type="project" value="UniProtKB-KW"/>
</dbReference>
<keyword evidence="6" id="KW-1185">Reference proteome</keyword>
<dbReference type="Pfam" id="PF23756">
    <property type="entry name" value="Beta-prop_HPS5"/>
    <property type="match status" value="1"/>
</dbReference>
<dbReference type="GO" id="GO:0048066">
    <property type="term" value="P:developmental pigmentation"/>
    <property type="evidence" value="ECO:0007669"/>
    <property type="project" value="TreeGrafter"/>
</dbReference>
<sequence length="1002" mass="114234">MTCKLPPYVLQELPNITDVINYPLKNVHRIKFTCFDVSKSLIAFGATSGGIYVYNRSPCEFVQLIPNKDGPITRLTISSDEKHIGFANGKGMVTVTACDQTLSGGHSSTASKDHHGNEITAMVWSGNMLFTGDDVGRVSVLQLQSFITKTIFQSSSQIILSLDSRICQLDAKDCMLLVSTITRCYICNIIQEQYRQIGQKLRDGEFGACFVTKDKANVNGELESSQQDYTEVKKYNIVDGELGFTVGEQFSNTLIYCARPSSRLWEATVDGMVRRTHQFKQVLAKQPMTVITDSFDNENVPVECVDENSNGQSVIFSKLYSINGAIFSFNRHALYFLNVHNVDDTLWFDKYNDIVDCKIYHDLLYIWLSNGSLICTRFMKLHKFLVQCYLDEKYTLCADLCALYHDYLLTSNPSPKLHILVGLKEKLDSNGLLDRIKDILEKLDALKSSEATQMKSGIYVVDNTYHAQTTLDEKCETNDDSYSIQPDPLLALKGLSNAVSDKFTVSKKILKDKWDDIEEKVKQFNSERQSIQETTKNVQEIIPRKIIPDEELVNEYPLPLDQDIVFKDSSQKAIETDNNSVDNDRVCKLLYQYHRLSLVNKEMEKTNLISMIENNACDISKIYELMLSLERYCISVGALDESKFVPNNIFLTYLCISTNKCDLLDAIINDEVLYKYFVDSCISMNIKSRKLSNVGCECGFPLPFARSNETPIFSELIDEFIERQWSVQTKEQCYDICKKMPYLWRKILYLRRNEDLLNVLRILLQMLDESLLHSFLPQFTLDTWDRAVQLYAVLHANICLNCNKKFEHISVKDMLSWDDLGSLIIKSVGGKNAIELMKKHGHLIDLGALTIKFYHSCLLACLYEKYDVTIVSQLVDTIYNSYEFEESRLEICRLLKCTKNGEIKNTALPLTVAAMSDHWGLKPLRDRLLSIKKDENTITLQEILINMIELFKGVSDCSLCGLPLQNEVLIKDGGLWTFKCGHNFHGACLDLNKIKLCPSCSH</sequence>
<dbReference type="FunCoup" id="A0A0N1IPK8">
    <property type="interactions" value="2"/>
</dbReference>
<dbReference type="InterPro" id="IPR036322">
    <property type="entry name" value="WD40_repeat_dom_sf"/>
</dbReference>
<dbReference type="KEGG" id="pmac:106711084"/>
<gene>
    <name evidence="5" type="ORF">RR48_05877</name>
</gene>
<dbReference type="GO" id="GO:0005737">
    <property type="term" value="C:cytoplasm"/>
    <property type="evidence" value="ECO:0007669"/>
    <property type="project" value="TreeGrafter"/>
</dbReference>
<keyword evidence="1 3" id="KW-0863">Zinc-finger</keyword>
<reference evidence="5 6" key="1">
    <citation type="journal article" date="2015" name="Nat. Commun.">
        <title>Outbred genome sequencing and CRISPR/Cas9 gene editing in butterflies.</title>
        <authorList>
            <person name="Li X."/>
            <person name="Fan D."/>
            <person name="Zhang W."/>
            <person name="Liu G."/>
            <person name="Zhang L."/>
            <person name="Zhao L."/>
            <person name="Fang X."/>
            <person name="Chen L."/>
            <person name="Dong Y."/>
            <person name="Chen Y."/>
            <person name="Ding Y."/>
            <person name="Zhao R."/>
            <person name="Feng M."/>
            <person name="Zhu Y."/>
            <person name="Feng Y."/>
            <person name="Jiang X."/>
            <person name="Zhu D."/>
            <person name="Xiang H."/>
            <person name="Feng X."/>
            <person name="Li S."/>
            <person name="Wang J."/>
            <person name="Zhang G."/>
            <person name="Kronforst M.R."/>
            <person name="Wang W."/>
        </authorList>
    </citation>
    <scope>NUCLEOTIDE SEQUENCE [LARGE SCALE GENOMIC DNA]</scope>
    <source>
        <strain evidence="5">Ya'a_city_454_Pm</strain>
        <tissue evidence="5">Whole body</tissue>
    </source>
</reference>
<evidence type="ECO:0000313" key="5">
    <source>
        <dbReference type="EMBL" id="KPJ14783.1"/>
    </source>
</evidence>
<dbReference type="InterPro" id="IPR001841">
    <property type="entry name" value="Znf_RING"/>
</dbReference>
<feature type="domain" description="RING-type" evidence="4">
    <location>
        <begin position="957"/>
        <end position="1001"/>
    </location>
</feature>
<dbReference type="AlphaFoldDB" id="A0A0N1IPK8"/>
<dbReference type="InterPro" id="IPR056499">
    <property type="entry name" value="Beta-prop_HPS5-like"/>
</dbReference>
<dbReference type="InterPro" id="IPR015943">
    <property type="entry name" value="WD40/YVTN_repeat-like_dom_sf"/>
</dbReference>
<dbReference type="Proteomes" id="UP000053240">
    <property type="component" value="Unassembled WGS sequence"/>
</dbReference>
<organism evidence="5 6">
    <name type="scientific">Papilio machaon</name>
    <name type="common">Old World swallowtail butterfly</name>
    <dbReference type="NCBI Taxonomy" id="76193"/>
    <lineage>
        <taxon>Eukaryota</taxon>
        <taxon>Metazoa</taxon>
        <taxon>Ecdysozoa</taxon>
        <taxon>Arthropoda</taxon>
        <taxon>Hexapoda</taxon>
        <taxon>Insecta</taxon>
        <taxon>Pterygota</taxon>
        <taxon>Neoptera</taxon>
        <taxon>Endopterygota</taxon>
        <taxon>Lepidoptera</taxon>
        <taxon>Glossata</taxon>
        <taxon>Ditrysia</taxon>
        <taxon>Papilionoidea</taxon>
        <taxon>Papilionidae</taxon>
        <taxon>Papilioninae</taxon>
        <taxon>Papilio</taxon>
    </lineage>
</organism>
<dbReference type="Gene3D" id="2.130.10.10">
    <property type="entry name" value="YVTN repeat-like/Quinoprotein amine dehydrogenase"/>
    <property type="match status" value="1"/>
</dbReference>
<evidence type="ECO:0000256" key="3">
    <source>
        <dbReference type="PROSITE-ProRule" id="PRU00175"/>
    </source>
</evidence>